<keyword evidence="2" id="KW-1185">Reference proteome</keyword>
<proteinExistence type="predicted"/>
<dbReference type="InParanoid" id="A0A4R6QKN7"/>
<gene>
    <name evidence="1" type="ORF">DES47_104225</name>
</gene>
<dbReference type="Proteomes" id="UP000295361">
    <property type="component" value="Unassembled WGS sequence"/>
</dbReference>
<evidence type="ECO:0000313" key="1">
    <source>
        <dbReference type="EMBL" id="TDP63943.1"/>
    </source>
</evidence>
<dbReference type="AlphaFoldDB" id="A0A4R6QKN7"/>
<evidence type="ECO:0000313" key="2">
    <source>
        <dbReference type="Proteomes" id="UP000295361"/>
    </source>
</evidence>
<protein>
    <submittedName>
        <fullName evidence="1">Uncharacterized protein</fullName>
    </submittedName>
</protein>
<comment type="caution">
    <text evidence="1">The sequence shown here is derived from an EMBL/GenBank/DDBJ whole genome shotgun (WGS) entry which is preliminary data.</text>
</comment>
<organism evidence="1 2">
    <name type="scientific">Roseateles toxinivorans</name>
    <dbReference type="NCBI Taxonomy" id="270368"/>
    <lineage>
        <taxon>Bacteria</taxon>
        <taxon>Pseudomonadati</taxon>
        <taxon>Pseudomonadota</taxon>
        <taxon>Betaproteobacteria</taxon>
        <taxon>Burkholderiales</taxon>
        <taxon>Sphaerotilaceae</taxon>
        <taxon>Roseateles</taxon>
    </lineage>
</organism>
<name>A0A4R6QKN7_9BURK</name>
<sequence length="39" mass="4551">MNRTLTHGLVIGCTLLYGVRELLALQRLRWGARFKRNSH</sequence>
<reference evidence="1 2" key="1">
    <citation type="submission" date="2019-03" db="EMBL/GenBank/DDBJ databases">
        <title>Genomic Encyclopedia of Type Strains, Phase IV (KMG-IV): sequencing the most valuable type-strain genomes for metagenomic binning, comparative biology and taxonomic classification.</title>
        <authorList>
            <person name="Goeker M."/>
        </authorList>
    </citation>
    <scope>NUCLEOTIDE SEQUENCE [LARGE SCALE GENOMIC DNA]</scope>
    <source>
        <strain evidence="1 2">DSM 16998</strain>
    </source>
</reference>
<dbReference type="EMBL" id="SNXS01000004">
    <property type="protein sequence ID" value="TDP63943.1"/>
    <property type="molecule type" value="Genomic_DNA"/>
</dbReference>
<accession>A0A4R6QKN7</accession>